<proteinExistence type="inferred from homology"/>
<dbReference type="InterPro" id="IPR050922">
    <property type="entry name" value="LytR/CpsA/Psr_CW_biosynth"/>
</dbReference>
<dbReference type="NCBIfam" id="TIGR00350">
    <property type="entry name" value="lytR_cpsA_psr"/>
    <property type="match status" value="1"/>
</dbReference>
<evidence type="ECO:0000313" key="7">
    <source>
        <dbReference type="Proteomes" id="UP000198577"/>
    </source>
</evidence>
<evidence type="ECO:0000256" key="3">
    <source>
        <dbReference type="SAM" id="MobiDB-lite"/>
    </source>
</evidence>
<evidence type="ECO:0000256" key="4">
    <source>
        <dbReference type="SAM" id="SignalP"/>
    </source>
</evidence>
<keyword evidence="2" id="KW-0175">Coiled coil</keyword>
<feature type="coiled-coil region" evidence="2">
    <location>
        <begin position="398"/>
        <end position="439"/>
    </location>
</feature>
<dbReference type="Gene3D" id="3.40.630.190">
    <property type="entry name" value="LCP protein"/>
    <property type="match status" value="1"/>
</dbReference>
<evidence type="ECO:0000256" key="2">
    <source>
        <dbReference type="SAM" id="Coils"/>
    </source>
</evidence>
<dbReference type="RefSeq" id="WP_177206136.1">
    <property type="nucleotide sequence ID" value="NZ_FOXR01000022.1"/>
</dbReference>
<dbReference type="AlphaFoldDB" id="A0A1I5X6N4"/>
<sequence>MKRKVLILIALFLVSGVSYVAHTLYQVLNPETLFETQPHTEENADTKQPIQNDKEVSVHIRQPEEQYRFDEDRINILLLGLDADQERYETMKAFRTDTIILLSIDFQANQVYLISIPRDSYVKIPGRQQRDKINTAFVWGGGFNGKGFERTIETVSSFLGGIPIHYYVGIDMNAFVEIVDIMGGVEFEVDVPVKIGGRELKPGLQRLGGQQVLDYCRNRHFPWGDIQRVKNQQKMLLAIFDQLKSSKQLLNVSKYYEVVKSKVYTNLNAKQIAALGVFGMKLDLSNIHTYSIPGDFLNIDGISYWGVNQYGKKDLVKEIFGVEIEIDRRDDVRYIKKELEEKLKALKAAINEANDMINKAQKVMSTYFAYVKEEEKAGVESRIDKVRQSIDIEDVASIKTATRELKDYTDRLAQMCAQRKKEDEERKAHEQALVKARKDAQQVIQWATAQIEEKGDRLSPQDRQRIEASIASVNEALKGQNVQDIINKTAELKKQAEAIFNAIEQEKEKGNNDTRKEPSSPPQGGTDDPNGGEVPENGQDNSQAPDDNQEPAGDGQDNSEAVRNEQRV</sequence>
<dbReference type="Proteomes" id="UP000198577">
    <property type="component" value="Unassembled WGS sequence"/>
</dbReference>
<dbReference type="SUPFAM" id="SSF100934">
    <property type="entry name" value="Heat shock protein 70kD (HSP70), C-terminal subdomain"/>
    <property type="match status" value="2"/>
</dbReference>
<feature type="region of interest" description="Disordered" evidence="3">
    <location>
        <begin position="505"/>
        <end position="568"/>
    </location>
</feature>
<dbReference type="Gene3D" id="1.20.1270.10">
    <property type="match status" value="2"/>
</dbReference>
<dbReference type="PANTHER" id="PTHR33392">
    <property type="entry name" value="POLYISOPRENYL-TEICHOIC ACID--PEPTIDOGLYCAN TEICHOIC ACID TRANSFERASE TAGU"/>
    <property type="match status" value="1"/>
</dbReference>
<comment type="similarity">
    <text evidence="1">Belongs to the LytR/CpsA/Psr (LCP) family.</text>
</comment>
<evidence type="ECO:0000313" key="6">
    <source>
        <dbReference type="EMBL" id="SFQ27486.1"/>
    </source>
</evidence>
<dbReference type="InterPro" id="IPR004474">
    <property type="entry name" value="LytR_CpsA_psr"/>
</dbReference>
<feature type="domain" description="Cell envelope-related transcriptional attenuator" evidence="5">
    <location>
        <begin position="95"/>
        <end position="244"/>
    </location>
</feature>
<keyword evidence="4" id="KW-0732">Signal</keyword>
<organism evidence="6 7">
    <name type="scientific">Caldicoprobacter faecalis</name>
    <dbReference type="NCBI Taxonomy" id="937334"/>
    <lineage>
        <taxon>Bacteria</taxon>
        <taxon>Bacillati</taxon>
        <taxon>Bacillota</taxon>
        <taxon>Clostridia</taxon>
        <taxon>Caldicoprobacterales</taxon>
        <taxon>Caldicoprobacteraceae</taxon>
        <taxon>Caldicoprobacter</taxon>
    </lineage>
</organism>
<name>A0A1I5X6N4_9FIRM</name>
<dbReference type="EMBL" id="FOXR01000022">
    <property type="protein sequence ID" value="SFQ27486.1"/>
    <property type="molecule type" value="Genomic_DNA"/>
</dbReference>
<feature type="compositionally biased region" description="Basic and acidic residues" evidence="3">
    <location>
        <begin position="505"/>
        <end position="518"/>
    </location>
</feature>
<protein>
    <submittedName>
        <fullName evidence="6">Transcriptional attenuator, LytR family</fullName>
    </submittedName>
</protein>
<dbReference type="Pfam" id="PF03816">
    <property type="entry name" value="LytR_cpsA_psr"/>
    <property type="match status" value="1"/>
</dbReference>
<keyword evidence="7" id="KW-1185">Reference proteome</keyword>
<evidence type="ECO:0000259" key="5">
    <source>
        <dbReference type="Pfam" id="PF03816"/>
    </source>
</evidence>
<feature type="signal peptide" evidence="4">
    <location>
        <begin position="1"/>
        <end position="20"/>
    </location>
</feature>
<evidence type="ECO:0000256" key="1">
    <source>
        <dbReference type="ARBA" id="ARBA00006068"/>
    </source>
</evidence>
<dbReference type="PANTHER" id="PTHR33392:SF6">
    <property type="entry name" value="POLYISOPRENYL-TEICHOIC ACID--PEPTIDOGLYCAN TEICHOIC ACID TRANSFERASE TAGU"/>
    <property type="match status" value="1"/>
</dbReference>
<accession>A0A1I5X6N4</accession>
<dbReference type="InterPro" id="IPR029048">
    <property type="entry name" value="HSP70_C_sf"/>
</dbReference>
<feature type="chain" id="PRO_5011561606" evidence="4">
    <location>
        <begin position="21"/>
        <end position="568"/>
    </location>
</feature>
<feature type="coiled-coil region" evidence="2">
    <location>
        <begin position="329"/>
        <end position="363"/>
    </location>
</feature>
<reference evidence="6 7" key="1">
    <citation type="submission" date="2016-10" db="EMBL/GenBank/DDBJ databases">
        <authorList>
            <person name="de Groot N.N."/>
        </authorList>
    </citation>
    <scope>NUCLEOTIDE SEQUENCE [LARGE SCALE GENOMIC DNA]</scope>
    <source>
        <strain evidence="6 7">DSM 20678</strain>
    </source>
</reference>
<gene>
    <name evidence="6" type="ORF">SAMN05444406_12228</name>
</gene>
<dbReference type="STRING" id="937334.SAMN05444406_12228"/>